<dbReference type="EMBL" id="JAVDTI010000002">
    <property type="protein sequence ID" value="MDR6805035.1"/>
    <property type="molecule type" value="Genomic_DNA"/>
</dbReference>
<dbReference type="Proteomes" id="UP001264980">
    <property type="component" value="Unassembled WGS sequence"/>
</dbReference>
<evidence type="ECO:0000259" key="1">
    <source>
        <dbReference type="Pfam" id="PF08670"/>
    </source>
</evidence>
<evidence type="ECO:0000313" key="3">
    <source>
        <dbReference type="Proteomes" id="UP001264980"/>
    </source>
</evidence>
<keyword evidence="3" id="KW-1185">Reference proteome</keyword>
<comment type="caution">
    <text evidence="2">The sequence shown here is derived from an EMBL/GenBank/DDBJ whole genome shotgun (WGS) entry which is preliminary data.</text>
</comment>
<accession>A0ABU1QV57</accession>
<feature type="domain" description="MEKHLA" evidence="1">
    <location>
        <begin position="8"/>
        <end position="158"/>
    </location>
</feature>
<dbReference type="Gene3D" id="3.30.450.20">
    <property type="entry name" value="PAS domain"/>
    <property type="match status" value="1"/>
</dbReference>
<dbReference type="SUPFAM" id="SSF55785">
    <property type="entry name" value="PYP-like sensor domain (PAS domain)"/>
    <property type="match status" value="1"/>
</dbReference>
<proteinExistence type="predicted"/>
<dbReference type="Pfam" id="PF08670">
    <property type="entry name" value="MEKHLA"/>
    <property type="match status" value="1"/>
</dbReference>
<name>A0ABU1QV57_9BACT</name>
<dbReference type="InterPro" id="IPR035965">
    <property type="entry name" value="PAS-like_dom_sf"/>
</dbReference>
<sequence>MISASSKTLIRQINDCFHQLAGKPLYAPGAAAPRAAAPGAAAPGATDVHEWLHEEAPYGILAHNTAADPHFIYANNHALTSFKYTPAEILLVPSRLSASEQDRPERQRMLEIVSRDGIVYNYSGPRVDKHGETFTIYDGVVWQLRHADGTLWGQAALFWTEEKARPEWFLPL</sequence>
<evidence type="ECO:0000313" key="2">
    <source>
        <dbReference type="EMBL" id="MDR6805035.1"/>
    </source>
</evidence>
<dbReference type="InterPro" id="IPR013978">
    <property type="entry name" value="MEKHLA"/>
</dbReference>
<protein>
    <submittedName>
        <fullName evidence="2">PAS domain-containing protein</fullName>
    </submittedName>
</protein>
<organism evidence="2 3">
    <name type="scientific">Dyadobacter fermentans</name>
    <dbReference type="NCBI Taxonomy" id="94254"/>
    <lineage>
        <taxon>Bacteria</taxon>
        <taxon>Pseudomonadati</taxon>
        <taxon>Bacteroidota</taxon>
        <taxon>Cytophagia</taxon>
        <taxon>Cytophagales</taxon>
        <taxon>Spirosomataceae</taxon>
        <taxon>Dyadobacter</taxon>
    </lineage>
</organism>
<dbReference type="RefSeq" id="WP_309982444.1">
    <property type="nucleotide sequence ID" value="NZ_JAVDTI010000002.1"/>
</dbReference>
<reference evidence="2 3" key="1">
    <citation type="submission" date="2023-07" db="EMBL/GenBank/DDBJ databases">
        <title>Sorghum-associated microbial communities from plants grown in Nebraska, USA.</title>
        <authorList>
            <person name="Schachtman D."/>
        </authorList>
    </citation>
    <scope>NUCLEOTIDE SEQUENCE [LARGE SCALE GENOMIC DNA]</scope>
    <source>
        <strain evidence="2 3">BE57</strain>
    </source>
</reference>
<gene>
    <name evidence="2" type="ORF">J2W84_002081</name>
</gene>